<proteinExistence type="inferred from homology"/>
<reference evidence="4" key="1">
    <citation type="submission" date="2020-07" db="EMBL/GenBank/DDBJ databases">
        <title>Huge and variable diversity of episymbiotic CPR bacteria and DPANN archaea in groundwater ecosystems.</title>
        <authorList>
            <person name="He C.Y."/>
            <person name="Keren R."/>
            <person name="Whittaker M."/>
            <person name="Farag I.F."/>
            <person name="Doudna J."/>
            <person name="Cate J.H.D."/>
            <person name="Banfield J.F."/>
        </authorList>
    </citation>
    <scope>NUCLEOTIDE SEQUENCE</scope>
    <source>
        <strain evidence="4">NC_groundwater_1482_Ag_S-0.65um_47_24</strain>
    </source>
</reference>
<comment type="caution">
    <text evidence="4">The sequence shown here is derived from an EMBL/GenBank/DDBJ whole genome shotgun (WGS) entry which is preliminary data.</text>
</comment>
<dbReference type="Gene3D" id="3.30.2400.30">
    <property type="match status" value="1"/>
</dbReference>
<comment type="subcellular location">
    <subcellularLocation>
        <location evidence="1">Encapsulin nanocompartment</location>
    </subcellularLocation>
</comment>
<dbReference type="EMBL" id="JACQWF010000345">
    <property type="protein sequence ID" value="MBI4596272.1"/>
    <property type="molecule type" value="Genomic_DNA"/>
</dbReference>
<dbReference type="PANTHER" id="PTHR37165">
    <property type="entry name" value="PEPTIDASE U56 FAMILY"/>
    <property type="match status" value="1"/>
</dbReference>
<gene>
    <name evidence="4" type="ORF">HY730_07860</name>
</gene>
<evidence type="ECO:0000256" key="1">
    <source>
        <dbReference type="ARBA" id="ARBA00033738"/>
    </source>
</evidence>
<dbReference type="Gene3D" id="3.30.2320.10">
    <property type="entry name" value="hypothetical protein PF0899 domain"/>
    <property type="match status" value="1"/>
</dbReference>
<sequence length="281" mass="31921">MVNFSMHTENPLSDEEMTRLTQIIIETARRQLVGRRCVEIYGPLGAGVQSVQLDTFLGQDVGNVDLLGDIDTHPVHSESRKTLQIPIIFKDFELYWRDIETSREFKIPLDFSVGAGASAFCALKEDDMIFNGERNLQYPGLLNVEGRLRYPLGDWDIDGQSFQDTVKATELLLTHGHYGPYAMVSGPKLFSKMHRIYRDSGVLEIEHIRNIVTAGVYQCSVIRDDMAVILSTGRQNFDIAMAQDLRVAYLGAQKMNHPYRVFECFVLRIKRPQAICTLEQS</sequence>
<evidence type="ECO:0000313" key="5">
    <source>
        <dbReference type="Proteomes" id="UP000772181"/>
    </source>
</evidence>
<name>A0A933GLT9_UNCTE</name>
<dbReference type="InterPro" id="IPR051429">
    <property type="entry name" value="Encapsulin_nc"/>
</dbReference>
<dbReference type="PANTHER" id="PTHR37165:SF1">
    <property type="entry name" value="TYPE 1 ENCAPSULIN SHELL PROTEIN"/>
    <property type="match status" value="1"/>
</dbReference>
<keyword evidence="3" id="KW-1284">Encapsulin nanocompartment</keyword>
<dbReference type="AlphaFoldDB" id="A0A933GLT9"/>
<evidence type="ECO:0000256" key="2">
    <source>
        <dbReference type="ARBA" id="ARBA00033743"/>
    </source>
</evidence>
<evidence type="ECO:0000313" key="4">
    <source>
        <dbReference type="EMBL" id="MBI4596272.1"/>
    </source>
</evidence>
<dbReference type="GO" id="GO:0140737">
    <property type="term" value="C:encapsulin nanocompartment"/>
    <property type="evidence" value="ECO:0007669"/>
    <property type="project" value="UniProtKB-SubCell"/>
</dbReference>
<comment type="similarity">
    <text evidence="2">Belongs to the encapsulin family. Family 1 subfamily.</text>
</comment>
<dbReference type="NCBIfam" id="NF041155">
    <property type="entry name" value="encap_f1"/>
    <property type="match status" value="1"/>
</dbReference>
<dbReference type="Proteomes" id="UP000772181">
    <property type="component" value="Unassembled WGS sequence"/>
</dbReference>
<dbReference type="Pfam" id="PF04454">
    <property type="entry name" value="Linocin_M18"/>
    <property type="match status" value="1"/>
</dbReference>
<protein>
    <submittedName>
        <fullName evidence="4">Bacteriocin family protein</fullName>
    </submittedName>
</protein>
<accession>A0A933GLT9</accession>
<organism evidence="4 5">
    <name type="scientific">Tectimicrobiota bacterium</name>
    <dbReference type="NCBI Taxonomy" id="2528274"/>
    <lineage>
        <taxon>Bacteria</taxon>
        <taxon>Pseudomonadati</taxon>
        <taxon>Nitrospinota/Tectimicrobiota group</taxon>
        <taxon>Candidatus Tectimicrobiota</taxon>
    </lineage>
</organism>
<dbReference type="InterPro" id="IPR007544">
    <property type="entry name" value="ENCAP"/>
</dbReference>
<evidence type="ECO:0000256" key="3">
    <source>
        <dbReference type="ARBA" id="ARBA00033787"/>
    </source>
</evidence>